<feature type="compositionally biased region" description="Polar residues" evidence="6">
    <location>
        <begin position="161"/>
        <end position="176"/>
    </location>
</feature>
<feature type="region of interest" description="Disordered" evidence="6">
    <location>
        <begin position="366"/>
        <end position="388"/>
    </location>
</feature>
<keyword evidence="3" id="KW-0597">Phosphoprotein</keyword>
<evidence type="ECO:0000256" key="2">
    <source>
        <dbReference type="ARBA" id="ARBA00022490"/>
    </source>
</evidence>
<feature type="compositionally biased region" description="Polar residues" evidence="6">
    <location>
        <begin position="71"/>
        <end position="81"/>
    </location>
</feature>
<feature type="compositionally biased region" description="Polar residues" evidence="6">
    <location>
        <begin position="1060"/>
        <end position="1083"/>
    </location>
</feature>
<evidence type="ECO:0000256" key="1">
    <source>
        <dbReference type="ARBA" id="ARBA00004496"/>
    </source>
</evidence>
<evidence type="ECO:0000256" key="5">
    <source>
        <dbReference type="SAM" id="Coils"/>
    </source>
</evidence>
<feature type="compositionally biased region" description="Basic and acidic residues" evidence="6">
    <location>
        <begin position="101"/>
        <end position="110"/>
    </location>
</feature>
<dbReference type="Proteomes" id="UP001652680">
    <property type="component" value="Unassembled WGS sequence"/>
</dbReference>
<keyword evidence="8" id="KW-1185">Reference proteome</keyword>
<feature type="compositionally biased region" description="Polar residues" evidence="6">
    <location>
        <begin position="699"/>
        <end position="719"/>
    </location>
</feature>
<feature type="region of interest" description="Disordered" evidence="6">
    <location>
        <begin position="689"/>
        <end position="719"/>
    </location>
</feature>
<proteinExistence type="inferred from homology"/>
<reference evidence="7" key="2">
    <citation type="submission" date="2025-05" db="UniProtKB">
        <authorList>
            <consortium name="EnsemblMetazoa"/>
        </authorList>
    </citation>
    <scope>IDENTIFICATION</scope>
</reference>
<feature type="region of interest" description="Disordered" evidence="6">
    <location>
        <begin position="1025"/>
        <end position="1084"/>
    </location>
</feature>
<feature type="compositionally biased region" description="Polar residues" evidence="6">
    <location>
        <begin position="367"/>
        <end position="385"/>
    </location>
</feature>
<feature type="region of interest" description="Disordered" evidence="6">
    <location>
        <begin position="1"/>
        <end position="118"/>
    </location>
</feature>
<feature type="compositionally biased region" description="Polar residues" evidence="6">
    <location>
        <begin position="30"/>
        <end position="44"/>
    </location>
</feature>
<organism evidence="7 8">
    <name type="scientific">Drosophila rhopaloa</name>
    <name type="common">Fruit fly</name>
    <dbReference type="NCBI Taxonomy" id="1041015"/>
    <lineage>
        <taxon>Eukaryota</taxon>
        <taxon>Metazoa</taxon>
        <taxon>Ecdysozoa</taxon>
        <taxon>Arthropoda</taxon>
        <taxon>Hexapoda</taxon>
        <taxon>Insecta</taxon>
        <taxon>Pterygota</taxon>
        <taxon>Neoptera</taxon>
        <taxon>Endopterygota</taxon>
        <taxon>Diptera</taxon>
        <taxon>Brachycera</taxon>
        <taxon>Muscomorpha</taxon>
        <taxon>Ephydroidea</taxon>
        <taxon>Drosophilidae</taxon>
        <taxon>Drosophila</taxon>
        <taxon>Sophophora</taxon>
    </lineage>
</organism>
<feature type="region of interest" description="Disordered" evidence="6">
    <location>
        <begin position="197"/>
        <end position="219"/>
    </location>
</feature>
<protein>
    <submittedName>
        <fullName evidence="7">Uncharacterized protein</fullName>
    </submittedName>
</protein>
<evidence type="ECO:0000313" key="8">
    <source>
        <dbReference type="Proteomes" id="UP001652680"/>
    </source>
</evidence>
<evidence type="ECO:0000256" key="6">
    <source>
        <dbReference type="SAM" id="MobiDB-lite"/>
    </source>
</evidence>
<dbReference type="RefSeq" id="XP_044316546.1">
    <property type="nucleotide sequence ID" value="XM_044460611.1"/>
</dbReference>
<dbReference type="GeneID" id="108040061"/>
<evidence type="ECO:0000313" key="7">
    <source>
        <dbReference type="EnsemblMetazoa" id="XP_044316546.1"/>
    </source>
</evidence>
<evidence type="ECO:0000256" key="4">
    <source>
        <dbReference type="ARBA" id="ARBA00038161"/>
    </source>
</evidence>
<comment type="similarity">
    <text evidence="4">Belongs to the synaptopodin family.</text>
</comment>
<dbReference type="PANTHER" id="PTHR24217:SF0">
    <property type="entry name" value="PDZ DOMAIN-CONTAINING PROTEIN"/>
    <property type="match status" value="1"/>
</dbReference>
<evidence type="ECO:0000256" key="3">
    <source>
        <dbReference type="ARBA" id="ARBA00022553"/>
    </source>
</evidence>
<feature type="compositionally biased region" description="Basic and acidic residues" evidence="6">
    <location>
        <begin position="46"/>
        <end position="55"/>
    </location>
</feature>
<feature type="region of interest" description="Disordered" evidence="6">
    <location>
        <begin position="161"/>
        <end position="183"/>
    </location>
</feature>
<feature type="coiled-coil region" evidence="5">
    <location>
        <begin position="323"/>
        <end position="364"/>
    </location>
</feature>
<comment type="subcellular location">
    <subcellularLocation>
        <location evidence="1">Cytoplasm</location>
    </subcellularLocation>
</comment>
<feature type="region of interest" description="Disordered" evidence="6">
    <location>
        <begin position="269"/>
        <end position="306"/>
    </location>
</feature>
<dbReference type="InterPro" id="IPR051976">
    <property type="entry name" value="Synaptopodin_domain"/>
</dbReference>
<feature type="compositionally biased region" description="Basic and acidic residues" evidence="6">
    <location>
        <begin position="290"/>
        <end position="306"/>
    </location>
</feature>
<feature type="compositionally biased region" description="Low complexity" evidence="6">
    <location>
        <begin position="1043"/>
        <end position="1058"/>
    </location>
</feature>
<dbReference type="RefSeq" id="XP_044316545.1">
    <property type="nucleotide sequence ID" value="XM_044460610.1"/>
</dbReference>
<name>A0ABM5JCJ8_DRORH</name>
<dbReference type="EnsemblMetazoa" id="XM_044460611.1">
    <property type="protein sequence ID" value="XP_044316546.1"/>
    <property type="gene ID" value="LOC108040061"/>
</dbReference>
<keyword evidence="5" id="KW-0175">Coiled coil</keyword>
<dbReference type="EnsemblMetazoa" id="XM_044460610.1">
    <property type="protein sequence ID" value="XP_044316545.1"/>
    <property type="gene ID" value="LOC108040061"/>
</dbReference>
<sequence>MDSTSNTVEKVLETKNGTEELHADVLASEDNGNSVETPLELSSDSDLDKPNSRTDDIDDADLIIEDKESKNCSLKSENTDTVVEKPSIPVGSLDTDTTANTDEKESKDLNIEQSPVKTDTTITLENSVIANTKNEKPPIVSDDNQNVAVIKDENCIIVSTSNAENSSVPQGTSNIQVEDEDEEVQKTEKTVLQDCTENLTEEGIIETTSTKSELAGETTKPEVDLPIEHGIIETTNTTSDLAGETTKPEVDLPIEHDKNLAVLEHRSVTNKDANFSQEGKEEEEITDQSELLKEKPKETEHLRSDQNEFNNQILDIISDIDINIKAQEKITQLQEQELKLIRKQNELANQIQQQQILAQRLNANNQFKPSQGSQSANFDSQSQQQNKRDVLVSVTPQNTAGNETTNTSKTVDLRKIFTPATDSSEILPKNRKLYASSAFYSPTLHPTVEDQVELARRISHSLSDISNQTSKGQSMYVNRKKRSDKWVHEGRSQGNECSNDAINPYKENSDINSTLEFTNLEKIPLKLIMNPNGKVRDYNSLKELINVETGLLSPDNCAELITALQLHQGRGAELFAKRRKKAENWIVDETNAGTQNHPSGIPDYQQYQQKPILPNILPAYSDAGKHRVQLNLHQNQLIEKYSKPGLQVVKSPWEAALQTGSASSAFLEDNNSQCFSPAVTPTSYFHGGYNDIPDAEQPTHYTTQRQQQNVNPAPPQSINVPSNPKRDLAYTPCVAQGWGGHNVELPKESLQIKESESSWQTRPDADDNKISCVHFLYGDNLTSNFAVDVQNRLHELEKFQTFFLEHQRLENKILRNREYLSELRSTKLSRAYKNPSDIIPKNEFEMLRNDDQRVKSDTDDKVNVRDLIESFEQQNITELNQARQAVEPIENNEGLYVPKEISLSSYAAPPKQYGGHEENFKLPSYESLSRPLPMTNFVANENSITGSSEFPLTKPLTTGFSTLPPNQKPYSPYKKIPVRSECFAPQVNFNPSPLSFDKVAIFEQHDKRNLTGASPQYLNVQQNSQVRNTSPTPFGIAFNEQTSRSPSSLGSGGSPHLPKTGSSRCGPTSSSATPSLNQGQTFNKCARGWGPISHNQEVYQSPYSLPISGNLPYSDF</sequence>
<dbReference type="PANTHER" id="PTHR24217">
    <property type="entry name" value="PUTATIVE-RELATED"/>
    <property type="match status" value="1"/>
</dbReference>
<feature type="compositionally biased region" description="Basic and acidic residues" evidence="6">
    <location>
        <begin position="10"/>
        <end position="23"/>
    </location>
</feature>
<keyword evidence="2" id="KW-0963">Cytoplasm</keyword>
<reference evidence="8" key="1">
    <citation type="journal article" date="2021" name="Elife">
        <title>Highly contiguous assemblies of 101 drosophilid genomes.</title>
        <authorList>
            <person name="Kim B.Y."/>
            <person name="Wang J.R."/>
            <person name="Miller D.E."/>
            <person name="Barmina O."/>
            <person name="Delaney E."/>
            <person name="Thompson A."/>
            <person name="Comeault A.A."/>
            <person name="Peede D."/>
            <person name="D'Agostino E.R."/>
            <person name="Pelaez J."/>
            <person name="Aguilar J.M."/>
            <person name="Haji D."/>
            <person name="Matsunaga T."/>
            <person name="Armstrong E.E."/>
            <person name="Zych M."/>
            <person name="Ogawa Y."/>
            <person name="Stamenkovic-Radak M."/>
            <person name="Jelic M."/>
            <person name="Veselinovic M.S."/>
            <person name="Tanaskovic M."/>
            <person name="Eric P."/>
            <person name="Gao J.J."/>
            <person name="Katoh T.K."/>
            <person name="Toda M.J."/>
            <person name="Watabe H."/>
            <person name="Watada M."/>
            <person name="Davis J.S."/>
            <person name="Moyle L.C."/>
            <person name="Manoli G."/>
            <person name="Bertolini E."/>
            <person name="Kostal V."/>
            <person name="Hawley R.S."/>
            <person name="Takahashi A."/>
            <person name="Jones C.D."/>
            <person name="Price D.K."/>
            <person name="Whiteman N."/>
            <person name="Kopp A."/>
            <person name="Matute D.R."/>
            <person name="Petrov D.A."/>
        </authorList>
    </citation>
    <scope>NUCLEOTIDE SEQUENCE [LARGE SCALE GENOMIC DNA]</scope>
</reference>
<accession>A0ABM5JCJ8</accession>